<feature type="domain" description="Exonuclease" evidence="4">
    <location>
        <begin position="2"/>
        <end position="179"/>
    </location>
</feature>
<dbReference type="Proteomes" id="UP000520814">
    <property type="component" value="Unassembled WGS sequence"/>
</dbReference>
<evidence type="ECO:0000313" key="5">
    <source>
        <dbReference type="EMBL" id="MBB6050095.1"/>
    </source>
</evidence>
<dbReference type="InterPro" id="IPR036397">
    <property type="entry name" value="RNaseH_sf"/>
</dbReference>
<sequence>MRYVIFDVEATSWEEQVSPEKTEILEIGAVELPSASAAVSSEFGMLVRPVGTPALSSYCLRSTGLTQFEVDQADPFPLVFAQFLAWLGKEPFTLCTWGDYDLAQLRRDAQRHRVTLPASFERSLNLKSAFSRWQNLPPTGLGPALRHLNLTRAGRAHRAPDDARSVARIARQLLPTLGSPDKRYTR</sequence>
<dbReference type="RefSeq" id="WP_184194384.1">
    <property type="nucleotide sequence ID" value="NZ_JACHGW010000002.1"/>
</dbReference>
<dbReference type="SUPFAM" id="SSF53098">
    <property type="entry name" value="Ribonuclease H-like"/>
    <property type="match status" value="1"/>
</dbReference>
<evidence type="ECO:0000313" key="6">
    <source>
        <dbReference type="Proteomes" id="UP000520814"/>
    </source>
</evidence>
<keyword evidence="6" id="KW-1185">Reference proteome</keyword>
<dbReference type="GO" id="GO:0000175">
    <property type="term" value="F:3'-5'-RNA exonuclease activity"/>
    <property type="evidence" value="ECO:0007669"/>
    <property type="project" value="InterPro"/>
</dbReference>
<dbReference type="PANTHER" id="PTHR23044:SF61">
    <property type="entry name" value="3'-5' EXORIBONUCLEASE 1-RELATED"/>
    <property type="match status" value="1"/>
</dbReference>
<dbReference type="InterPro" id="IPR013520">
    <property type="entry name" value="Ribonucl_H"/>
</dbReference>
<dbReference type="Pfam" id="PF00929">
    <property type="entry name" value="RNase_T"/>
    <property type="match status" value="1"/>
</dbReference>
<dbReference type="Gene3D" id="3.30.420.10">
    <property type="entry name" value="Ribonuclease H-like superfamily/Ribonuclease H"/>
    <property type="match status" value="1"/>
</dbReference>
<reference evidence="5 6" key="1">
    <citation type="submission" date="2020-08" db="EMBL/GenBank/DDBJ databases">
        <title>Genomic Encyclopedia of Type Strains, Phase IV (KMG-IV): sequencing the most valuable type-strain genomes for metagenomic binning, comparative biology and taxonomic classification.</title>
        <authorList>
            <person name="Goeker M."/>
        </authorList>
    </citation>
    <scope>NUCLEOTIDE SEQUENCE [LARGE SCALE GENOMIC DNA]</scope>
    <source>
        <strain evidence="5 6">DSM 23562</strain>
    </source>
</reference>
<keyword evidence="1" id="KW-0540">Nuclease</keyword>
<evidence type="ECO:0000256" key="1">
    <source>
        <dbReference type="ARBA" id="ARBA00022722"/>
    </source>
</evidence>
<dbReference type="InterPro" id="IPR012337">
    <property type="entry name" value="RNaseH-like_sf"/>
</dbReference>
<name>A0A7W9SPJ1_ARMRO</name>
<dbReference type="SMART" id="SM00479">
    <property type="entry name" value="EXOIII"/>
    <property type="match status" value="1"/>
</dbReference>
<protein>
    <submittedName>
        <fullName evidence="5">Inhibitor of KinA sporulation pathway (Predicted exonuclease)</fullName>
    </submittedName>
</protein>
<gene>
    <name evidence="5" type="ORF">HNQ39_001886</name>
</gene>
<evidence type="ECO:0000256" key="2">
    <source>
        <dbReference type="ARBA" id="ARBA00022801"/>
    </source>
</evidence>
<organism evidence="5 6">
    <name type="scientific">Armatimonas rosea</name>
    <dbReference type="NCBI Taxonomy" id="685828"/>
    <lineage>
        <taxon>Bacteria</taxon>
        <taxon>Bacillati</taxon>
        <taxon>Armatimonadota</taxon>
        <taxon>Armatimonadia</taxon>
        <taxon>Armatimonadales</taxon>
        <taxon>Armatimonadaceae</taxon>
        <taxon>Armatimonas</taxon>
    </lineage>
</organism>
<dbReference type="InterPro" id="IPR051274">
    <property type="entry name" value="3-5_Exoribonuclease"/>
</dbReference>
<comment type="caution">
    <text evidence="5">The sequence shown here is derived from an EMBL/GenBank/DDBJ whole genome shotgun (WGS) entry which is preliminary data.</text>
</comment>
<dbReference type="CDD" id="cd06133">
    <property type="entry name" value="ERI-1_3'hExo_like"/>
    <property type="match status" value="1"/>
</dbReference>
<proteinExistence type="predicted"/>
<evidence type="ECO:0000256" key="3">
    <source>
        <dbReference type="ARBA" id="ARBA00022839"/>
    </source>
</evidence>
<dbReference type="GO" id="GO:0003676">
    <property type="term" value="F:nucleic acid binding"/>
    <property type="evidence" value="ECO:0007669"/>
    <property type="project" value="InterPro"/>
</dbReference>
<dbReference type="InterPro" id="IPR047201">
    <property type="entry name" value="ERI-1_3'hExo-like"/>
</dbReference>
<accession>A0A7W9SPJ1</accession>
<dbReference type="AlphaFoldDB" id="A0A7W9SPJ1"/>
<dbReference type="PANTHER" id="PTHR23044">
    <property type="entry name" value="3'-5' EXONUCLEASE ERI1-RELATED"/>
    <property type="match status" value="1"/>
</dbReference>
<keyword evidence="3 5" id="KW-0269">Exonuclease</keyword>
<dbReference type="EMBL" id="JACHGW010000002">
    <property type="protein sequence ID" value="MBB6050095.1"/>
    <property type="molecule type" value="Genomic_DNA"/>
</dbReference>
<keyword evidence="2" id="KW-0378">Hydrolase</keyword>
<evidence type="ECO:0000259" key="4">
    <source>
        <dbReference type="SMART" id="SM00479"/>
    </source>
</evidence>